<dbReference type="HOGENOM" id="CLU_876297_0_0_11"/>
<proteinExistence type="predicted"/>
<dbReference type="EMBL" id="CP001700">
    <property type="protein sequence ID" value="ACU69450.1"/>
    <property type="molecule type" value="Genomic_DNA"/>
</dbReference>
<accession>C7PX99</accession>
<evidence type="ECO:0000313" key="2">
    <source>
        <dbReference type="Proteomes" id="UP000000851"/>
    </source>
</evidence>
<dbReference type="KEGG" id="cai:Caci_0500"/>
<evidence type="ECO:0000313" key="1">
    <source>
        <dbReference type="EMBL" id="ACU69450.1"/>
    </source>
</evidence>
<gene>
    <name evidence="1" type="ordered locus">Caci_0500</name>
</gene>
<dbReference type="InParanoid" id="C7PX99"/>
<keyword evidence="2" id="KW-1185">Reference proteome</keyword>
<organism evidence="1 2">
    <name type="scientific">Catenulispora acidiphila (strain DSM 44928 / JCM 14897 / NBRC 102108 / NRRL B-24433 / ID139908)</name>
    <dbReference type="NCBI Taxonomy" id="479433"/>
    <lineage>
        <taxon>Bacteria</taxon>
        <taxon>Bacillati</taxon>
        <taxon>Actinomycetota</taxon>
        <taxon>Actinomycetes</taxon>
        <taxon>Catenulisporales</taxon>
        <taxon>Catenulisporaceae</taxon>
        <taxon>Catenulispora</taxon>
    </lineage>
</organism>
<dbReference type="Proteomes" id="UP000000851">
    <property type="component" value="Chromosome"/>
</dbReference>
<sequence>MKMVAWLAQHARPGVSWDRLALQAFDEDMPVPSEGIRRAFTRQIDKTRLPGGIALDSAPGTDRETWAVEAAETVTATGATMFRPLARIARIDSAVQSLLAAHAPWPPQEYADLDRRTDTDRTPAEITQMAVAAIIDPENYLPGSTIADVLAALLPEGQLSPMASFLEFSDLDATELTAAEWLGKNMAGSILEELRAAIAAADIAELRQAYRAAQACTRRTGELLNSVEAEIGAGTLGDACRAWVSAAAFGLPRIMLLVTARDRKPHEFAISAALLLWTNRMVSRLRSAFPGGFTALDEPLRQMVEGLSLAVLTGEDA</sequence>
<dbReference type="AlphaFoldDB" id="C7PX99"/>
<protein>
    <submittedName>
        <fullName evidence="1">Uncharacterized protein</fullName>
    </submittedName>
</protein>
<name>C7PX99_CATAD</name>
<reference evidence="1 2" key="1">
    <citation type="journal article" date="2009" name="Stand. Genomic Sci.">
        <title>Complete genome sequence of Catenulispora acidiphila type strain (ID 139908).</title>
        <authorList>
            <person name="Copeland A."/>
            <person name="Lapidus A."/>
            <person name="Glavina Del Rio T."/>
            <person name="Nolan M."/>
            <person name="Lucas S."/>
            <person name="Chen F."/>
            <person name="Tice H."/>
            <person name="Cheng J.F."/>
            <person name="Bruce D."/>
            <person name="Goodwin L."/>
            <person name="Pitluck S."/>
            <person name="Mikhailova N."/>
            <person name="Pati A."/>
            <person name="Ivanova N."/>
            <person name="Mavromatis K."/>
            <person name="Chen A."/>
            <person name="Palaniappan K."/>
            <person name="Chain P."/>
            <person name="Land M."/>
            <person name="Hauser L."/>
            <person name="Chang Y.J."/>
            <person name="Jeffries C.D."/>
            <person name="Chertkov O."/>
            <person name="Brettin T."/>
            <person name="Detter J.C."/>
            <person name="Han C."/>
            <person name="Ali Z."/>
            <person name="Tindall B.J."/>
            <person name="Goker M."/>
            <person name="Bristow J."/>
            <person name="Eisen J.A."/>
            <person name="Markowitz V."/>
            <person name="Hugenholtz P."/>
            <person name="Kyrpides N.C."/>
            <person name="Klenk H.P."/>
        </authorList>
    </citation>
    <scope>NUCLEOTIDE SEQUENCE [LARGE SCALE GENOMIC DNA]</scope>
    <source>
        <strain evidence="2">DSM 44928 / JCM 14897 / NBRC 102108 / NRRL B-24433 / ID139908</strain>
    </source>
</reference>